<dbReference type="EMBL" id="CAJNRE010003409">
    <property type="protein sequence ID" value="CAF2018279.1"/>
    <property type="molecule type" value="Genomic_DNA"/>
</dbReference>
<protein>
    <recommendedName>
        <fullName evidence="1">Endonuclease/exonuclease/phosphatase domain-containing protein</fullName>
    </recommendedName>
</protein>
<dbReference type="AlphaFoldDB" id="A0A816NBP3"/>
<dbReference type="InterPro" id="IPR051916">
    <property type="entry name" value="GPI-anchor_lipid_remodeler"/>
</dbReference>
<name>A0A816NBP3_9BILA</name>
<dbReference type="GO" id="GO:0003824">
    <property type="term" value="F:catalytic activity"/>
    <property type="evidence" value="ECO:0007669"/>
    <property type="project" value="InterPro"/>
</dbReference>
<evidence type="ECO:0000313" key="7">
    <source>
        <dbReference type="EMBL" id="CAF4501585.1"/>
    </source>
</evidence>
<dbReference type="EMBL" id="CAJOBI010081841">
    <property type="protein sequence ID" value="CAF4501585.1"/>
    <property type="molecule type" value="Genomic_DNA"/>
</dbReference>
<feature type="domain" description="Endonuclease/exonuclease/phosphatase" evidence="1">
    <location>
        <begin position="14"/>
        <end position="246"/>
    </location>
</feature>
<evidence type="ECO:0000313" key="8">
    <source>
        <dbReference type="Proteomes" id="UP000663824"/>
    </source>
</evidence>
<organism evidence="4 8">
    <name type="scientific">Rotaria magnacalcarata</name>
    <dbReference type="NCBI Taxonomy" id="392030"/>
    <lineage>
        <taxon>Eukaryota</taxon>
        <taxon>Metazoa</taxon>
        <taxon>Spiralia</taxon>
        <taxon>Gnathifera</taxon>
        <taxon>Rotifera</taxon>
        <taxon>Eurotatoria</taxon>
        <taxon>Bdelloidea</taxon>
        <taxon>Philodinida</taxon>
        <taxon>Philodinidae</taxon>
        <taxon>Rotaria</taxon>
    </lineage>
</organism>
<dbReference type="EMBL" id="CAJNOV010012850">
    <property type="protein sequence ID" value="CAF1498700.1"/>
    <property type="molecule type" value="Genomic_DNA"/>
</dbReference>
<dbReference type="GO" id="GO:0016020">
    <property type="term" value="C:membrane"/>
    <property type="evidence" value="ECO:0007669"/>
    <property type="project" value="GOC"/>
</dbReference>
<dbReference type="OrthoDB" id="200415at2759"/>
<dbReference type="Proteomes" id="UP000663855">
    <property type="component" value="Unassembled WGS sequence"/>
</dbReference>
<dbReference type="PANTHER" id="PTHR14859:SF1">
    <property type="entry name" value="PGAP2-INTERACTING PROTEIN"/>
    <property type="match status" value="1"/>
</dbReference>
<sequence>MNNTKNIAQLRIGTINVHFFTDSQGQPNVHRIAQLIKPMSFDLLAMQEVLRTDHPSTDTSEDGENFLLLSDLLELPYTDFCHTSQGFGNGVLSRIPLKNSAKYRTEKVGDHNARGMLAVQLDHEFFSDNNATLYVTHLDQLSEQIRLNQMNQFEKHVHDEGLQMILGDFNSLTFEDYSDDYFNANIHDVRQQNAWEAPCNLLTNRMKTNGYRDCWREMNKEALNDQAITCIYKTRIDYIWRRGELNNGWIMSECKIFPSEDATDHNGVLVTFTKSLTNHM</sequence>
<evidence type="ECO:0000313" key="3">
    <source>
        <dbReference type="EMBL" id="CAF1681975.1"/>
    </source>
</evidence>
<dbReference type="Gene3D" id="3.60.10.10">
    <property type="entry name" value="Endonuclease/exonuclease/phosphatase"/>
    <property type="match status" value="1"/>
</dbReference>
<evidence type="ECO:0000313" key="5">
    <source>
        <dbReference type="EMBL" id="CAF2153915.1"/>
    </source>
</evidence>
<dbReference type="EMBL" id="CAJNRG010014228">
    <property type="protein sequence ID" value="CAF2153915.1"/>
    <property type="molecule type" value="Genomic_DNA"/>
</dbReference>
<accession>A0A816NBP3</accession>
<dbReference type="Proteomes" id="UP000663824">
    <property type="component" value="Unassembled WGS sequence"/>
</dbReference>
<dbReference type="Pfam" id="PF03372">
    <property type="entry name" value="Exo_endo_phos"/>
    <property type="match status" value="1"/>
</dbReference>
<evidence type="ECO:0000313" key="2">
    <source>
        <dbReference type="EMBL" id="CAF1498700.1"/>
    </source>
</evidence>
<dbReference type="Proteomes" id="UP000663887">
    <property type="component" value="Unassembled WGS sequence"/>
</dbReference>
<dbReference type="InterPro" id="IPR036691">
    <property type="entry name" value="Endo/exonu/phosph_ase_sf"/>
</dbReference>
<reference evidence="4" key="1">
    <citation type="submission" date="2021-02" db="EMBL/GenBank/DDBJ databases">
        <authorList>
            <person name="Nowell W R."/>
        </authorList>
    </citation>
    <scope>NUCLEOTIDE SEQUENCE</scope>
</reference>
<gene>
    <name evidence="2" type="ORF">CJN711_LOCUS27119</name>
    <name evidence="3" type="ORF">KQP761_LOCUS36913</name>
    <name evidence="4" type="ORF">MBJ925_LOCUS9103</name>
    <name evidence="7" type="ORF">SMN809_LOCUS34935</name>
    <name evidence="6" type="ORF">UXM345_LOCUS21053</name>
    <name evidence="5" type="ORF">XDN619_LOCUS29113</name>
</gene>
<evidence type="ECO:0000259" key="1">
    <source>
        <dbReference type="Pfam" id="PF03372"/>
    </source>
</evidence>
<evidence type="ECO:0000313" key="4">
    <source>
        <dbReference type="EMBL" id="CAF2018279.1"/>
    </source>
</evidence>
<dbReference type="EMBL" id="CAJNOW010020959">
    <property type="protein sequence ID" value="CAF1681975.1"/>
    <property type="molecule type" value="Genomic_DNA"/>
</dbReference>
<comment type="caution">
    <text evidence="4">The sequence shown here is derived from an EMBL/GenBank/DDBJ whole genome shotgun (WGS) entry which is preliminary data.</text>
</comment>
<dbReference type="InterPro" id="IPR005135">
    <property type="entry name" value="Endo/exonuclease/phosphatase"/>
</dbReference>
<dbReference type="SUPFAM" id="SSF56219">
    <property type="entry name" value="DNase I-like"/>
    <property type="match status" value="1"/>
</dbReference>
<dbReference type="EMBL" id="CAJOBF010003231">
    <property type="protein sequence ID" value="CAF4080873.1"/>
    <property type="molecule type" value="Genomic_DNA"/>
</dbReference>
<evidence type="ECO:0000313" key="6">
    <source>
        <dbReference type="EMBL" id="CAF4080873.1"/>
    </source>
</evidence>
<proteinExistence type="predicted"/>
<dbReference type="Proteomes" id="UP000663834">
    <property type="component" value="Unassembled WGS sequence"/>
</dbReference>
<dbReference type="Proteomes" id="UP000663842">
    <property type="component" value="Unassembled WGS sequence"/>
</dbReference>
<dbReference type="PANTHER" id="PTHR14859">
    <property type="entry name" value="CALCOFLUOR WHITE HYPERSENSITIVE PROTEIN PRECURSOR"/>
    <property type="match status" value="1"/>
</dbReference>
<dbReference type="Proteomes" id="UP000676336">
    <property type="component" value="Unassembled WGS sequence"/>
</dbReference>
<dbReference type="GO" id="GO:0006506">
    <property type="term" value="P:GPI anchor biosynthetic process"/>
    <property type="evidence" value="ECO:0007669"/>
    <property type="project" value="TreeGrafter"/>
</dbReference>